<name>A0ABV9BAH6_9ACTN</name>
<dbReference type="Proteomes" id="UP001595990">
    <property type="component" value="Unassembled WGS sequence"/>
</dbReference>
<keyword evidence="3" id="KW-1185">Reference proteome</keyword>
<organism evidence="2 3">
    <name type="scientific">Streptomyces ehimensis</name>
    <dbReference type="NCBI Taxonomy" id="68195"/>
    <lineage>
        <taxon>Bacteria</taxon>
        <taxon>Bacillati</taxon>
        <taxon>Actinomycetota</taxon>
        <taxon>Actinomycetes</taxon>
        <taxon>Kitasatosporales</taxon>
        <taxon>Streptomycetaceae</taxon>
        <taxon>Streptomyces</taxon>
    </lineage>
</organism>
<protein>
    <recommendedName>
        <fullName evidence="4">ABC transporter permease</fullName>
    </recommendedName>
</protein>
<evidence type="ECO:0008006" key="4">
    <source>
        <dbReference type="Google" id="ProtNLM"/>
    </source>
</evidence>
<evidence type="ECO:0000313" key="3">
    <source>
        <dbReference type="Proteomes" id="UP001595990"/>
    </source>
</evidence>
<evidence type="ECO:0000256" key="1">
    <source>
        <dbReference type="SAM" id="Phobius"/>
    </source>
</evidence>
<dbReference type="RefSeq" id="WP_164737862.1">
    <property type="nucleotide sequence ID" value="NZ_JBHSFS010000001.1"/>
</dbReference>
<proteinExistence type="predicted"/>
<keyword evidence="1" id="KW-1133">Transmembrane helix</keyword>
<sequence>MTSTSTRTPIALPAHVARQRRVVLGLFVAAAVVPVCATVLFILLSLNGLME</sequence>
<keyword evidence="1" id="KW-0472">Membrane</keyword>
<dbReference type="EMBL" id="JBHSFS010000001">
    <property type="protein sequence ID" value="MFC4511673.1"/>
    <property type="molecule type" value="Genomic_DNA"/>
</dbReference>
<comment type="caution">
    <text evidence="2">The sequence shown here is derived from an EMBL/GenBank/DDBJ whole genome shotgun (WGS) entry which is preliminary data.</text>
</comment>
<feature type="transmembrane region" description="Helical" evidence="1">
    <location>
        <begin position="21"/>
        <end position="46"/>
    </location>
</feature>
<accession>A0ABV9BAH6</accession>
<keyword evidence="1" id="KW-0812">Transmembrane</keyword>
<reference evidence="3" key="1">
    <citation type="journal article" date="2019" name="Int. J. Syst. Evol. Microbiol.">
        <title>The Global Catalogue of Microorganisms (GCM) 10K type strain sequencing project: providing services to taxonomists for standard genome sequencing and annotation.</title>
        <authorList>
            <consortium name="The Broad Institute Genomics Platform"/>
            <consortium name="The Broad Institute Genome Sequencing Center for Infectious Disease"/>
            <person name="Wu L."/>
            <person name="Ma J."/>
        </authorList>
    </citation>
    <scope>NUCLEOTIDE SEQUENCE [LARGE SCALE GENOMIC DNA]</scope>
    <source>
        <strain evidence="3">CECT 8064</strain>
    </source>
</reference>
<gene>
    <name evidence="2" type="ORF">ACFPEN_01860</name>
</gene>
<evidence type="ECO:0000313" key="2">
    <source>
        <dbReference type="EMBL" id="MFC4511673.1"/>
    </source>
</evidence>